<dbReference type="AlphaFoldDB" id="A0A8T1Y605"/>
<comment type="caution">
    <text evidence="6">The sequence shown here is derived from an EMBL/GenBank/DDBJ whole genome shotgun (WGS) entry which is preliminary data.</text>
</comment>
<dbReference type="Pfam" id="PF08381">
    <property type="entry name" value="BRX"/>
    <property type="match status" value="2"/>
</dbReference>
<organism evidence="6 7">
    <name type="scientific">Arabidopsis thaliana x Arabidopsis arenosa</name>
    <dbReference type="NCBI Taxonomy" id="1240361"/>
    <lineage>
        <taxon>Eukaryota</taxon>
        <taxon>Viridiplantae</taxon>
        <taxon>Streptophyta</taxon>
        <taxon>Embryophyta</taxon>
        <taxon>Tracheophyta</taxon>
        <taxon>Spermatophyta</taxon>
        <taxon>Magnoliopsida</taxon>
        <taxon>eudicotyledons</taxon>
        <taxon>Gunneridae</taxon>
        <taxon>Pentapetalae</taxon>
        <taxon>rosids</taxon>
        <taxon>malvids</taxon>
        <taxon>Brassicales</taxon>
        <taxon>Brassicaceae</taxon>
        <taxon>Camelineae</taxon>
        <taxon>Arabidopsis</taxon>
    </lineage>
</organism>
<dbReference type="PROSITE" id="PS51514">
    <property type="entry name" value="BRX"/>
    <property type="match status" value="2"/>
</dbReference>
<keyword evidence="3" id="KW-0539">Nucleus</keyword>
<evidence type="ECO:0000313" key="7">
    <source>
        <dbReference type="Proteomes" id="UP000694240"/>
    </source>
</evidence>
<evidence type="ECO:0000256" key="4">
    <source>
        <dbReference type="SAM" id="MobiDB-lite"/>
    </source>
</evidence>
<sequence>MPNENGSRRTTAGHAERTKGYAERAAGHAERPRVTVNEPRVTPNEPRVMPTSRGSHRLAKPPNHRLAEPRLSTAEPRFPSPTTVFLDEPRYDGLDGKGQGYIACLTNGSNSQSQRNMGASSSVSQVKAEWIHLALGVSILLNIRSDGTTFLKHLSYNRSVAQQAKLWWYENCERVYKKYNICGIDSSTDGGGKKVCDGGLDGKDQGSTYGQSSNSELQINMDASNRRYEPVSETLFKNYDAYLPNGLTDGKCSNTQPQRKLDASLKKDKIVHEWIRTGSGFSFDFQGPKSIVSASQVEEKKIECGEGVYITLGRLSGGIIVLKHLEFSRRVTQQAKFWWSENWIKVYEEHNICGIDKSFDGRFDDRRVICQLRPN</sequence>
<reference evidence="6 7" key="1">
    <citation type="submission" date="2020-12" db="EMBL/GenBank/DDBJ databases">
        <title>Concerted genomic and epigenomic changes stabilize Arabidopsis allopolyploids.</title>
        <authorList>
            <person name="Chen Z."/>
        </authorList>
    </citation>
    <scope>NUCLEOTIDE SEQUENCE [LARGE SCALE GENOMIC DNA]</scope>
    <source>
        <strain evidence="6">Allo738</strain>
        <tissue evidence="6">Leaf</tissue>
    </source>
</reference>
<name>A0A8T1Y605_9BRAS</name>
<feature type="domain" description="BRX" evidence="5">
    <location>
        <begin position="298"/>
        <end position="351"/>
    </location>
</feature>
<dbReference type="EMBL" id="JAEFBK010000012">
    <property type="protein sequence ID" value="KAG7542555.1"/>
    <property type="molecule type" value="Genomic_DNA"/>
</dbReference>
<dbReference type="Proteomes" id="UP000694240">
    <property type="component" value="Chromosome 12"/>
</dbReference>
<gene>
    <name evidence="6" type="ORF">ISN45_Aa07g025230</name>
</gene>
<protein>
    <submittedName>
        <fullName evidence="6">Brevis radix (BRX) domain</fullName>
    </submittedName>
</protein>
<evidence type="ECO:0000256" key="2">
    <source>
        <dbReference type="ARBA" id="ARBA00009057"/>
    </source>
</evidence>
<dbReference type="InterPro" id="IPR044532">
    <property type="entry name" value="BRX-like"/>
</dbReference>
<dbReference type="InterPro" id="IPR013591">
    <property type="entry name" value="Brevis_radix_dom"/>
</dbReference>
<comment type="similarity">
    <text evidence="2">Belongs to the BRX family.</text>
</comment>
<feature type="compositionally biased region" description="Polar residues" evidence="4">
    <location>
        <begin position="1"/>
        <end position="10"/>
    </location>
</feature>
<dbReference type="GO" id="GO:0005634">
    <property type="term" value="C:nucleus"/>
    <property type="evidence" value="ECO:0007669"/>
    <property type="project" value="UniProtKB-SubCell"/>
</dbReference>
<feature type="domain" description="BRX" evidence="5">
    <location>
        <begin position="128"/>
        <end position="180"/>
    </location>
</feature>
<comment type="subcellular location">
    <subcellularLocation>
        <location evidence="1">Nucleus</location>
    </subcellularLocation>
</comment>
<keyword evidence="7" id="KW-1185">Reference proteome</keyword>
<proteinExistence type="inferred from homology"/>
<dbReference type="PANTHER" id="PTHR46058">
    <property type="entry name" value="PROTEIN BREVIS RADIX-LIKE 1"/>
    <property type="match status" value="1"/>
</dbReference>
<evidence type="ECO:0000256" key="1">
    <source>
        <dbReference type="ARBA" id="ARBA00004123"/>
    </source>
</evidence>
<evidence type="ECO:0000259" key="5">
    <source>
        <dbReference type="PROSITE" id="PS51514"/>
    </source>
</evidence>
<feature type="compositionally biased region" description="Basic residues" evidence="4">
    <location>
        <begin position="54"/>
        <end position="63"/>
    </location>
</feature>
<evidence type="ECO:0000313" key="6">
    <source>
        <dbReference type="EMBL" id="KAG7542555.1"/>
    </source>
</evidence>
<feature type="compositionally biased region" description="Basic and acidic residues" evidence="4">
    <location>
        <begin position="14"/>
        <end position="33"/>
    </location>
</feature>
<feature type="region of interest" description="Disordered" evidence="4">
    <location>
        <begin position="1"/>
        <end position="67"/>
    </location>
</feature>
<accession>A0A8T1Y605</accession>
<dbReference type="PANTHER" id="PTHR46058:SF2">
    <property type="entry name" value="PROTEIN BREVIS RADIX-LIKE 3"/>
    <property type="match status" value="1"/>
</dbReference>
<evidence type="ECO:0000256" key="3">
    <source>
        <dbReference type="ARBA" id="ARBA00023242"/>
    </source>
</evidence>